<evidence type="ECO:0000313" key="8">
    <source>
        <dbReference type="EMBL" id="VDK61813.1"/>
    </source>
</evidence>
<reference evidence="8 9" key="1">
    <citation type="submission" date="2018-11" db="EMBL/GenBank/DDBJ databases">
        <authorList>
            <consortium name="Pathogen Informatics"/>
        </authorList>
    </citation>
    <scope>NUCLEOTIDE SEQUENCE [LARGE SCALE GENOMIC DNA]</scope>
</reference>
<comment type="similarity">
    <text evidence="2">Belongs to the NOP14 family.</text>
</comment>
<comment type="function">
    <text evidence="6">Involved in nucleolar processing of pre-18S ribosomal RNA. Has a role in the nuclear export of 40S pre-ribosomal subunit to the cytoplasm.</text>
</comment>
<evidence type="ECO:0000256" key="2">
    <source>
        <dbReference type="ARBA" id="ARBA00007466"/>
    </source>
</evidence>
<dbReference type="Proteomes" id="UP000271889">
    <property type="component" value="Unassembled WGS sequence"/>
</dbReference>
<accession>A0A3P6RZH3</accession>
<dbReference type="GO" id="GO:0030490">
    <property type="term" value="P:maturation of SSU-rRNA"/>
    <property type="evidence" value="ECO:0007669"/>
    <property type="project" value="TreeGrafter"/>
</dbReference>
<evidence type="ECO:0000256" key="4">
    <source>
        <dbReference type="ARBA" id="ARBA00022552"/>
    </source>
</evidence>
<dbReference type="AlphaFoldDB" id="A0A3P6RZH3"/>
<keyword evidence="3" id="KW-0690">Ribosome biogenesis</keyword>
<gene>
    <name evidence="8" type="ORF">CGOC_LOCUS5378</name>
</gene>
<evidence type="ECO:0000256" key="6">
    <source>
        <dbReference type="ARBA" id="ARBA00024695"/>
    </source>
</evidence>
<evidence type="ECO:0000256" key="5">
    <source>
        <dbReference type="ARBA" id="ARBA00023242"/>
    </source>
</evidence>
<dbReference type="GO" id="GO:0030692">
    <property type="term" value="C:Noc4p-Nop14p complex"/>
    <property type="evidence" value="ECO:0007669"/>
    <property type="project" value="TreeGrafter"/>
</dbReference>
<proteinExistence type="inferred from homology"/>
<evidence type="ECO:0000313" key="9">
    <source>
        <dbReference type="Proteomes" id="UP000271889"/>
    </source>
</evidence>
<dbReference type="Pfam" id="PF04147">
    <property type="entry name" value="Nop14"/>
    <property type="match status" value="1"/>
</dbReference>
<keyword evidence="9" id="KW-1185">Reference proteome</keyword>
<name>A0A3P6RZH3_CYLGO</name>
<evidence type="ECO:0000256" key="7">
    <source>
        <dbReference type="SAM" id="MobiDB-lite"/>
    </source>
</evidence>
<keyword evidence="5" id="KW-0539">Nucleus</keyword>
<keyword evidence="4" id="KW-0698">rRNA processing</keyword>
<protein>
    <submittedName>
        <fullName evidence="8">Uncharacterized protein</fullName>
    </submittedName>
</protein>
<evidence type="ECO:0000256" key="1">
    <source>
        <dbReference type="ARBA" id="ARBA00004604"/>
    </source>
</evidence>
<feature type="compositionally biased region" description="Basic and acidic residues" evidence="7">
    <location>
        <begin position="103"/>
        <end position="113"/>
    </location>
</feature>
<dbReference type="OrthoDB" id="284275at2759"/>
<dbReference type="InterPro" id="IPR007276">
    <property type="entry name" value="Nop14"/>
</dbReference>
<dbReference type="PANTHER" id="PTHR23183">
    <property type="entry name" value="NOP14"/>
    <property type="match status" value="1"/>
</dbReference>
<dbReference type="EMBL" id="UYRV01016283">
    <property type="protein sequence ID" value="VDK61813.1"/>
    <property type="molecule type" value="Genomic_DNA"/>
</dbReference>
<dbReference type="GO" id="GO:0032040">
    <property type="term" value="C:small-subunit processome"/>
    <property type="evidence" value="ECO:0007669"/>
    <property type="project" value="InterPro"/>
</dbReference>
<feature type="non-terminal residue" evidence="8">
    <location>
        <position position="164"/>
    </location>
</feature>
<dbReference type="PANTHER" id="PTHR23183:SF0">
    <property type="entry name" value="NUCLEOLAR PROTEIN 14"/>
    <property type="match status" value="1"/>
</dbReference>
<evidence type="ECO:0000256" key="3">
    <source>
        <dbReference type="ARBA" id="ARBA00022517"/>
    </source>
</evidence>
<comment type="subcellular location">
    <subcellularLocation>
        <location evidence="1">Nucleus</location>
        <location evidence="1">Nucleolus</location>
    </subcellularLocation>
</comment>
<feature type="region of interest" description="Disordered" evidence="7">
    <location>
        <begin position="141"/>
        <end position="164"/>
    </location>
</feature>
<feature type="region of interest" description="Disordered" evidence="7">
    <location>
        <begin position="91"/>
        <end position="113"/>
    </location>
</feature>
<sequence length="164" mass="18601">METATEELDAKYLKILDKVKNTFRPVGATKSEKPQKDDYDQLALSLKIDADARATPAERTKTAEELAAEEKHHLEEMESLRIARMNAEKNKRGHISIDADVSNEPKKKSKKEGFEVRFDSSGALLNKDKVERVTKKRILVDSDDEVTDEELEGENEEELDDLIA</sequence>
<organism evidence="8 9">
    <name type="scientific">Cylicostephanus goldi</name>
    <name type="common">Nematode worm</name>
    <dbReference type="NCBI Taxonomy" id="71465"/>
    <lineage>
        <taxon>Eukaryota</taxon>
        <taxon>Metazoa</taxon>
        <taxon>Ecdysozoa</taxon>
        <taxon>Nematoda</taxon>
        <taxon>Chromadorea</taxon>
        <taxon>Rhabditida</taxon>
        <taxon>Rhabditina</taxon>
        <taxon>Rhabditomorpha</taxon>
        <taxon>Strongyloidea</taxon>
        <taxon>Strongylidae</taxon>
        <taxon>Cylicostephanus</taxon>
    </lineage>
</organism>